<evidence type="ECO:0000256" key="1">
    <source>
        <dbReference type="SAM" id="MobiDB-lite"/>
    </source>
</evidence>
<reference evidence="2 3" key="1">
    <citation type="submission" date="2018-08" db="EMBL/GenBank/DDBJ databases">
        <title>Lactobacillus suantsai sp. nov., isolated from traditional fermented suan-tsai in Taiwan.</title>
        <authorList>
            <person name="Huang C.-H."/>
        </authorList>
    </citation>
    <scope>NUCLEOTIDE SEQUENCE [LARGE SCALE GENOMIC DNA]</scope>
    <source>
        <strain evidence="2 3">BCRC 12945</strain>
    </source>
</reference>
<dbReference type="EMBL" id="QXIL01000021">
    <property type="protein sequence ID" value="RXI77369.1"/>
    <property type="molecule type" value="Genomic_DNA"/>
</dbReference>
<accession>A0A4Q0VJ76</accession>
<keyword evidence="3" id="KW-1185">Reference proteome</keyword>
<evidence type="ECO:0000313" key="3">
    <source>
        <dbReference type="Proteomes" id="UP000290602"/>
    </source>
</evidence>
<proteinExistence type="predicted"/>
<feature type="compositionally biased region" description="Basic and acidic residues" evidence="1">
    <location>
        <begin position="54"/>
        <end position="77"/>
    </location>
</feature>
<comment type="caution">
    <text evidence="2">The sequence shown here is derived from an EMBL/GenBank/DDBJ whole genome shotgun (WGS) entry which is preliminary data.</text>
</comment>
<evidence type="ECO:0000313" key="2">
    <source>
        <dbReference type="EMBL" id="RXI77369.1"/>
    </source>
</evidence>
<sequence length="231" mass="26431">MRYAISKRHLRRIFMLKRDLFNSKMFEAPDDNTGAPTDGQKPTEPTPSSDPNPDDGHKDGEPNKVPIKDQRRIRQDAVDQFMNSDKFKGFIDEAIAKGEARAKMSAEEKAEADRKAQEQRDQQERDNFHKEQAHFYAQQELANRKLPATFADYVADQDHDTMIANVDSFEKSFNEAVHDETLKRMQGDQTPAAGTQTPGATVTQKDWDAMSFTDQYTLMQKNPELAKKFTK</sequence>
<protein>
    <submittedName>
        <fullName evidence="2">DUF4355 domain-containing protein</fullName>
    </submittedName>
</protein>
<feature type="region of interest" description="Disordered" evidence="1">
    <location>
        <begin position="26"/>
        <end position="79"/>
    </location>
</feature>
<gene>
    <name evidence="2" type="ORF">DXH47_09265</name>
</gene>
<dbReference type="AlphaFoldDB" id="A0A4Q0VJ76"/>
<name>A0A4Q0VJ76_9LACO</name>
<feature type="region of interest" description="Disordered" evidence="1">
    <location>
        <begin position="102"/>
        <end position="126"/>
    </location>
</feature>
<organism evidence="2 3">
    <name type="scientific">Levilactobacillus suantsaii</name>
    <dbReference type="NCBI Taxonomy" id="2292255"/>
    <lineage>
        <taxon>Bacteria</taxon>
        <taxon>Bacillati</taxon>
        <taxon>Bacillota</taxon>
        <taxon>Bacilli</taxon>
        <taxon>Lactobacillales</taxon>
        <taxon>Lactobacillaceae</taxon>
        <taxon>Levilactobacillus</taxon>
    </lineage>
</organism>
<dbReference type="OrthoDB" id="2322730at2"/>
<dbReference type="Pfam" id="PF14265">
    <property type="entry name" value="DUF4355"/>
    <property type="match status" value="1"/>
</dbReference>
<dbReference type="Proteomes" id="UP000290602">
    <property type="component" value="Unassembled WGS sequence"/>
</dbReference>
<dbReference type="InterPro" id="IPR025580">
    <property type="entry name" value="Gp46"/>
</dbReference>